<dbReference type="InterPro" id="IPR036757">
    <property type="entry name" value="TFR-like_dimer_dom_sf"/>
</dbReference>
<dbReference type="PANTHER" id="PTHR10404:SF78">
    <property type="entry name" value="N-ACETYLATED ALPHA-LINKED ACIDIC DIPEPTIDASE 2"/>
    <property type="match status" value="1"/>
</dbReference>
<dbReference type="Gene3D" id="3.50.30.30">
    <property type="match status" value="1"/>
</dbReference>
<comment type="similarity">
    <text evidence="1">Belongs to the peptidase M28 family. M28B subfamily.</text>
</comment>
<feature type="domain" description="Transferrin receptor-like dimerisation" evidence="4">
    <location>
        <begin position="642"/>
        <end position="758"/>
    </location>
</feature>
<feature type="domain" description="Peptidase M28" evidence="5">
    <location>
        <begin position="376"/>
        <end position="577"/>
    </location>
</feature>
<comment type="caution">
    <text evidence="6">The sequence shown here is derived from an EMBL/GenBank/DDBJ whole genome shotgun (WGS) entry which is preliminary data.</text>
</comment>
<dbReference type="InterPro" id="IPR007365">
    <property type="entry name" value="TFR-like_dimer_dom"/>
</dbReference>
<dbReference type="SUPFAM" id="SSF47672">
    <property type="entry name" value="Transferrin receptor-like dimerisation domain"/>
    <property type="match status" value="1"/>
</dbReference>
<keyword evidence="7" id="KW-1185">Reference proteome</keyword>
<dbReference type="InterPro" id="IPR046450">
    <property type="entry name" value="PA_dom_sf"/>
</dbReference>
<sequence length="763" mass="85794">MASGDTFDLTTEQPVKRTTRTKRFYCVVAAAVIAAIAIFFIGFIIGYFAMKLGSSKTSSNDSGGKKHDLKEPKTDYKRYHEQAVNALNAESVEKFSRKFTERPHVGGGEQNKKLGVYIRDEWKKYKFDHVEMVQYDVLLSMPPRDKPNAVRIINTTDKTVLWNVEGPEKIAEPSENDSLVLPPFLGYSPPGIVEDADLMYANYGTVKDFQKLEQRNLSCTGRIIIMRYGKIFRGNKVQNAQKCGAAGVILYSDPADYSPEGMNNTFPKTWWMPGTGTQRGTIGMANGDPLTPLLPSIDGIYRLSKNESGALPKIPAQVITYDNAVHFLKRLAGDEVPLEWTGGLPIKYRFGPGFIDPNVKVRLEVNNQFVTKPAINVIGTIIGKEEPDRMVLMGNHRDAWVFGGVDPSSGTAVMMEVTRGIGELLTKTDWRPRRTMVFCSWGAEEYGLIGSYEWVEENRNMLRDRAVMYLNTDSAVSGNYSFKANGSPGLKSLVFQESKFLTDPNGNENDANLYESWARKYPSPTAPGEPKFGGLGSGSDYAPFSHFIGVPSIDMKYEFGSMNRSLYPVYHTVHDTFYWQKTFTDPNFKTHLLMSQIGARIVLEAADTQMLPFNLKDYKVALKGSLDALDKNYLKLLQKDNITLEYLKREVETFSKNADAFEKKKAQASDMQDFAKLRRLNDQMMNMERAFIWPFGLPGRRLARHVLFAPEMHNVYGSSSFPGITDSLFEVEKTNNWKQVKEQVSIAITCVREAGKILAAVDE</sequence>
<dbReference type="Proteomes" id="UP001159427">
    <property type="component" value="Unassembled WGS sequence"/>
</dbReference>
<dbReference type="CDD" id="cd08022">
    <property type="entry name" value="M28_PSMA_like"/>
    <property type="match status" value="1"/>
</dbReference>
<dbReference type="CDD" id="cd02121">
    <property type="entry name" value="PA_GCPII_like"/>
    <property type="match status" value="1"/>
</dbReference>
<dbReference type="Gene3D" id="3.40.630.10">
    <property type="entry name" value="Zn peptidases"/>
    <property type="match status" value="1"/>
</dbReference>
<evidence type="ECO:0000259" key="3">
    <source>
        <dbReference type="Pfam" id="PF02225"/>
    </source>
</evidence>
<evidence type="ECO:0000256" key="1">
    <source>
        <dbReference type="ARBA" id="ARBA00005634"/>
    </source>
</evidence>
<dbReference type="InterPro" id="IPR007484">
    <property type="entry name" value="Peptidase_M28"/>
</dbReference>
<protein>
    <submittedName>
        <fullName evidence="6">Uncharacterized protein</fullName>
    </submittedName>
</protein>
<reference evidence="6 7" key="1">
    <citation type="submission" date="2022-05" db="EMBL/GenBank/DDBJ databases">
        <authorList>
            <consortium name="Genoscope - CEA"/>
            <person name="William W."/>
        </authorList>
    </citation>
    <scope>NUCLEOTIDE SEQUENCE [LARGE SCALE GENOMIC DNA]</scope>
</reference>
<dbReference type="InterPro" id="IPR003137">
    <property type="entry name" value="PA_domain"/>
</dbReference>
<dbReference type="Pfam" id="PF04253">
    <property type="entry name" value="TFR_dimer"/>
    <property type="match status" value="1"/>
</dbReference>
<dbReference type="Pfam" id="PF04389">
    <property type="entry name" value="Peptidase_M28"/>
    <property type="match status" value="1"/>
</dbReference>
<organism evidence="6 7">
    <name type="scientific">Porites evermanni</name>
    <dbReference type="NCBI Taxonomy" id="104178"/>
    <lineage>
        <taxon>Eukaryota</taxon>
        <taxon>Metazoa</taxon>
        <taxon>Cnidaria</taxon>
        <taxon>Anthozoa</taxon>
        <taxon>Hexacorallia</taxon>
        <taxon>Scleractinia</taxon>
        <taxon>Fungiina</taxon>
        <taxon>Poritidae</taxon>
        <taxon>Porites</taxon>
    </lineage>
</organism>
<dbReference type="Pfam" id="PF02225">
    <property type="entry name" value="PA"/>
    <property type="match status" value="1"/>
</dbReference>
<feature type="transmembrane region" description="Helical" evidence="2">
    <location>
        <begin position="24"/>
        <end position="50"/>
    </location>
</feature>
<keyword evidence="2" id="KW-1133">Transmembrane helix</keyword>
<gene>
    <name evidence="6" type="ORF">PEVE_00036770</name>
</gene>
<evidence type="ECO:0000313" key="6">
    <source>
        <dbReference type="EMBL" id="CAH3029795.1"/>
    </source>
</evidence>
<evidence type="ECO:0000313" key="7">
    <source>
        <dbReference type="Proteomes" id="UP001159427"/>
    </source>
</evidence>
<evidence type="ECO:0000259" key="4">
    <source>
        <dbReference type="Pfam" id="PF04253"/>
    </source>
</evidence>
<keyword evidence="2" id="KW-0812">Transmembrane</keyword>
<evidence type="ECO:0000256" key="2">
    <source>
        <dbReference type="SAM" id="Phobius"/>
    </source>
</evidence>
<dbReference type="SUPFAM" id="SSF52025">
    <property type="entry name" value="PA domain"/>
    <property type="match status" value="1"/>
</dbReference>
<dbReference type="Gene3D" id="1.20.930.40">
    <property type="entry name" value="Transferrin receptor-like, dimerisation domain"/>
    <property type="match status" value="1"/>
</dbReference>
<keyword evidence="2" id="KW-0472">Membrane</keyword>
<name>A0ABN8MJU3_9CNID</name>
<dbReference type="PANTHER" id="PTHR10404">
    <property type="entry name" value="N-ACETYLATED-ALPHA-LINKED ACIDIC DIPEPTIDASE"/>
    <property type="match status" value="1"/>
</dbReference>
<dbReference type="InterPro" id="IPR039373">
    <property type="entry name" value="Peptidase_M28B"/>
</dbReference>
<accession>A0ABN8MJU3</accession>
<evidence type="ECO:0000259" key="5">
    <source>
        <dbReference type="Pfam" id="PF04389"/>
    </source>
</evidence>
<dbReference type="SUPFAM" id="SSF53187">
    <property type="entry name" value="Zn-dependent exopeptidases"/>
    <property type="match status" value="1"/>
</dbReference>
<feature type="domain" description="PA" evidence="3">
    <location>
        <begin position="197"/>
        <end position="280"/>
    </location>
</feature>
<proteinExistence type="inferred from homology"/>
<dbReference type="EMBL" id="CALNXI010000592">
    <property type="protein sequence ID" value="CAH3029795.1"/>
    <property type="molecule type" value="Genomic_DNA"/>
</dbReference>